<dbReference type="AlphaFoldDB" id="A0A835PLN7"/>
<dbReference type="PANTHER" id="PTHR10381:SF55">
    <property type="entry name" value="ATP-DEPENDENT CLP PROTEASE PROTEOLYTIC SUBUNIT-RELATED PROTEIN 1, CHLOROPLASTIC"/>
    <property type="match status" value="1"/>
</dbReference>
<dbReference type="InterPro" id="IPR023562">
    <property type="entry name" value="ClpP/TepA"/>
</dbReference>
<keyword evidence="5" id="KW-1185">Reference proteome</keyword>
<dbReference type="EMBL" id="JADCNL010000013">
    <property type="protein sequence ID" value="KAG0454978.1"/>
    <property type="molecule type" value="Genomic_DNA"/>
</dbReference>
<dbReference type="Pfam" id="PF00574">
    <property type="entry name" value="CLP_protease"/>
    <property type="match status" value="1"/>
</dbReference>
<dbReference type="Proteomes" id="UP000639772">
    <property type="component" value="Chromosome 13"/>
</dbReference>
<dbReference type="GO" id="GO:0006515">
    <property type="term" value="P:protein quality control for misfolded or incompletely synthesized proteins"/>
    <property type="evidence" value="ECO:0007669"/>
    <property type="project" value="TreeGrafter"/>
</dbReference>
<proteinExistence type="inferred from homology"/>
<protein>
    <recommendedName>
        <fullName evidence="2">ATP-dependent Clp protease proteolytic subunit</fullName>
    </recommendedName>
</protein>
<dbReference type="GO" id="GO:0004176">
    <property type="term" value="F:ATP-dependent peptidase activity"/>
    <property type="evidence" value="ECO:0007669"/>
    <property type="project" value="InterPro"/>
</dbReference>
<dbReference type="InterPro" id="IPR001907">
    <property type="entry name" value="ClpP"/>
</dbReference>
<reference evidence="5 6" key="1">
    <citation type="journal article" date="2020" name="Nat. Food">
        <title>A phased Vanilla planifolia genome enables genetic improvement of flavour and production.</title>
        <authorList>
            <person name="Hasing T."/>
            <person name="Tang H."/>
            <person name="Brym M."/>
            <person name="Khazi F."/>
            <person name="Huang T."/>
            <person name="Chambers A.H."/>
        </authorList>
    </citation>
    <scope>NUCLEOTIDE SEQUENCE [LARGE SCALE GENOMIC DNA]</scope>
    <source>
        <tissue evidence="3">Leaf</tissue>
    </source>
</reference>
<evidence type="ECO:0000313" key="6">
    <source>
        <dbReference type="Proteomes" id="UP000639772"/>
    </source>
</evidence>
<dbReference type="Gene3D" id="3.90.226.10">
    <property type="entry name" value="2-enoyl-CoA Hydratase, Chain A, domain 1"/>
    <property type="match status" value="1"/>
</dbReference>
<dbReference type="GO" id="GO:0009368">
    <property type="term" value="C:endopeptidase Clp complex"/>
    <property type="evidence" value="ECO:0007669"/>
    <property type="project" value="TreeGrafter"/>
</dbReference>
<dbReference type="CDD" id="cd07017">
    <property type="entry name" value="S14_ClpP_2"/>
    <property type="match status" value="1"/>
</dbReference>
<name>A0A835PLN7_VANPL</name>
<comment type="caution">
    <text evidence="3">The sequence shown here is derived from an EMBL/GenBank/DDBJ whole genome shotgun (WGS) entry which is preliminary data.</text>
</comment>
<organism evidence="3 5">
    <name type="scientific">Vanilla planifolia</name>
    <name type="common">Vanilla</name>
    <dbReference type="NCBI Taxonomy" id="51239"/>
    <lineage>
        <taxon>Eukaryota</taxon>
        <taxon>Viridiplantae</taxon>
        <taxon>Streptophyta</taxon>
        <taxon>Embryophyta</taxon>
        <taxon>Tracheophyta</taxon>
        <taxon>Spermatophyta</taxon>
        <taxon>Magnoliopsida</taxon>
        <taxon>Liliopsida</taxon>
        <taxon>Asparagales</taxon>
        <taxon>Orchidaceae</taxon>
        <taxon>Vanilloideae</taxon>
        <taxon>Vanilleae</taxon>
        <taxon>Vanilla</taxon>
    </lineage>
</organism>
<sequence>MVVGRLPAALSVPLDDLSLRRIAPPCSAQRTAPSKRSLIPNPNPLLFTPFLLPSTSRRKALLRCEASRNYDHIPKQFREENLKDGLMDNFKNVPWNLYGLTPSQMEMFMNEDNPVNHQAAKVTEESISSAKSYRDDGGIWSLPGKSQGSSKYRLSASMYYGRSRGYGRPRRSPPDLPSLLLDARIVFLGMPIFPAVSELIVAELLWLDYDDRTKPIYVYINSPGTQNYRKQIIANDTEAYAIADVMLSMKSKVYTINTAMAFGQAGMLFSLGAKGYRALQPSATTQLYIPRSHRSSGDVSDIWIRAKELNAITDYYIELLSRGIGKPKEQIREDLPRFFSAEAAIEYGIADRIIQPEEPAYEKRLDNATLLAQSKANAQRRLARARQREAESSSSSM</sequence>
<dbReference type="PRINTS" id="PR00127">
    <property type="entry name" value="CLPPROTEASEP"/>
</dbReference>
<dbReference type="GO" id="GO:0004252">
    <property type="term" value="F:serine-type endopeptidase activity"/>
    <property type="evidence" value="ECO:0007669"/>
    <property type="project" value="InterPro"/>
</dbReference>
<evidence type="ECO:0000256" key="1">
    <source>
        <dbReference type="ARBA" id="ARBA00007039"/>
    </source>
</evidence>
<dbReference type="SUPFAM" id="SSF52096">
    <property type="entry name" value="ClpP/crotonase"/>
    <property type="match status" value="1"/>
</dbReference>
<accession>A0A835PLN7</accession>
<evidence type="ECO:0000313" key="5">
    <source>
        <dbReference type="Proteomes" id="UP000636800"/>
    </source>
</evidence>
<dbReference type="InterPro" id="IPR029045">
    <property type="entry name" value="ClpP/crotonase-like_dom_sf"/>
</dbReference>
<evidence type="ECO:0000313" key="3">
    <source>
        <dbReference type="EMBL" id="KAG0454978.1"/>
    </source>
</evidence>
<dbReference type="GO" id="GO:0009536">
    <property type="term" value="C:plastid"/>
    <property type="evidence" value="ECO:0007669"/>
    <property type="project" value="UniProtKB-ARBA"/>
</dbReference>
<dbReference type="Proteomes" id="UP000636800">
    <property type="component" value="Chromosome 13"/>
</dbReference>
<dbReference type="OrthoDB" id="2017408at2759"/>
<gene>
    <name evidence="4" type="ORF">HPP92_023892</name>
    <name evidence="3" type="ORF">HPP92_024270</name>
</gene>
<dbReference type="EMBL" id="JADCNM010000013">
    <property type="protein sequence ID" value="KAG0456104.1"/>
    <property type="molecule type" value="Genomic_DNA"/>
</dbReference>
<evidence type="ECO:0000256" key="2">
    <source>
        <dbReference type="RuleBase" id="RU003567"/>
    </source>
</evidence>
<dbReference type="PANTHER" id="PTHR10381">
    <property type="entry name" value="ATP-DEPENDENT CLP PROTEASE PROTEOLYTIC SUBUNIT"/>
    <property type="match status" value="1"/>
</dbReference>
<comment type="similarity">
    <text evidence="1 2">Belongs to the peptidase S14 family.</text>
</comment>
<evidence type="ECO:0000313" key="4">
    <source>
        <dbReference type="EMBL" id="KAG0456104.1"/>
    </source>
</evidence>
<dbReference type="GO" id="GO:0051117">
    <property type="term" value="F:ATPase binding"/>
    <property type="evidence" value="ECO:0007669"/>
    <property type="project" value="TreeGrafter"/>
</dbReference>